<dbReference type="InterPro" id="IPR018810">
    <property type="entry name" value="UPF0662"/>
</dbReference>
<accession>A0AAF0F9R0</accession>
<dbReference type="GO" id="GO:0005634">
    <property type="term" value="C:nucleus"/>
    <property type="evidence" value="ECO:0007669"/>
    <property type="project" value="TreeGrafter"/>
</dbReference>
<name>A0AAF0F9R0_9BASI</name>
<dbReference type="PANTHER" id="PTHR28086:SF1">
    <property type="entry name" value="CU(2+) SUPPRESSING AND BLEOMYCIN SENSITIVE PROTEIN 1"/>
    <property type="match status" value="1"/>
</dbReference>
<dbReference type="GO" id="GO:0005737">
    <property type="term" value="C:cytoplasm"/>
    <property type="evidence" value="ECO:0007669"/>
    <property type="project" value="TreeGrafter"/>
</dbReference>
<evidence type="ECO:0000313" key="3">
    <source>
        <dbReference type="Proteomes" id="UP001217754"/>
    </source>
</evidence>
<dbReference type="RefSeq" id="XP_060123870.1">
    <property type="nucleotide sequence ID" value="XM_060267887.1"/>
</dbReference>
<dbReference type="Pfam" id="PF10303">
    <property type="entry name" value="DUF2408"/>
    <property type="match status" value="2"/>
</dbReference>
<feature type="compositionally biased region" description="Acidic residues" evidence="1">
    <location>
        <begin position="467"/>
        <end position="482"/>
    </location>
</feature>
<dbReference type="EMBL" id="CP119965">
    <property type="protein sequence ID" value="WFD40973.1"/>
    <property type="molecule type" value="Genomic_DNA"/>
</dbReference>
<dbReference type="AlphaFoldDB" id="A0AAF0F9R0"/>
<proteinExistence type="predicted"/>
<dbReference type="PANTHER" id="PTHR28086">
    <property type="entry name" value="UPF0662 PROTEIN YPL260W"/>
    <property type="match status" value="1"/>
</dbReference>
<gene>
    <name evidence="2" type="ORF">MJAP1_003964</name>
</gene>
<keyword evidence="3" id="KW-1185">Reference proteome</keyword>
<dbReference type="Proteomes" id="UP001217754">
    <property type="component" value="Chromosome 8"/>
</dbReference>
<feature type="region of interest" description="Disordered" evidence="1">
    <location>
        <begin position="465"/>
        <end position="506"/>
    </location>
</feature>
<sequence length="538" mass="60625">MSGIPHEELPILEALINIRNQLTALKKDSAEYTKPQEVQSIYNAVIKQITKLNTIREEQQVTDAVQDAGKDGGCSSAKTDGEYAAPVMKNTRVDTMLVDVFYLLSLFFITVGRSRECPAMFSQIGCMKQLLDHMDESGVYTEADLKPFSSRIQELREIVKSDERENKHPPQLTKLMMRKLEVCQQLVNKLESTLSVLSVELLPIHQKLVSIRRQLFAIAAKRKPAKSDVKQLQEELRKIESKRVDGKFLGPGGSSVPEGQEILAGLLESCFETSNDILVRNSTVSPTLQPIYDRLMETKQQLEHLEQRHRWTLRETDLWTYHLTLKDIDRLRVNGKFVDNEGRQPEGQLVLLYLLRRCYNLINKLISSSEPLSEELMPISNKLSTISKCLKEVSKYGGTFTLRDLYPYRLALHQIDAMRKPVPDKQGDPTEELRWLARNGSVPEGQTILQAQFEEVEQTIEELLNREEEEDDEDEEIGDDTLDGSMLSSRSVTTEGTEEGTASESDLVVSTIIESRSGASATSHSADTDVAIGTLAIA</sequence>
<reference evidence="2" key="1">
    <citation type="submission" date="2023-03" db="EMBL/GenBank/DDBJ databases">
        <title>Mating type loci evolution in Malassezia.</title>
        <authorList>
            <person name="Coelho M.A."/>
        </authorList>
    </citation>
    <scope>NUCLEOTIDE SEQUENCE</scope>
    <source>
        <strain evidence="2">CBS 9431</strain>
    </source>
</reference>
<dbReference type="GeneID" id="85227615"/>
<evidence type="ECO:0000313" key="2">
    <source>
        <dbReference type="EMBL" id="WFD40973.1"/>
    </source>
</evidence>
<protein>
    <submittedName>
        <fullName evidence="2">Uncharacterized protein</fullName>
    </submittedName>
</protein>
<evidence type="ECO:0000256" key="1">
    <source>
        <dbReference type="SAM" id="MobiDB-lite"/>
    </source>
</evidence>
<organism evidence="2 3">
    <name type="scientific">Malassezia japonica</name>
    <dbReference type="NCBI Taxonomy" id="223818"/>
    <lineage>
        <taxon>Eukaryota</taxon>
        <taxon>Fungi</taxon>
        <taxon>Dikarya</taxon>
        <taxon>Basidiomycota</taxon>
        <taxon>Ustilaginomycotina</taxon>
        <taxon>Malasseziomycetes</taxon>
        <taxon>Malasseziales</taxon>
        <taxon>Malasseziaceae</taxon>
        <taxon>Malassezia</taxon>
    </lineage>
</organism>
<feature type="compositionally biased region" description="Low complexity" evidence="1">
    <location>
        <begin position="488"/>
        <end position="505"/>
    </location>
</feature>